<dbReference type="RefSeq" id="WP_088431145.1">
    <property type="nucleotide sequence ID" value="NZ_CP021983.2"/>
</dbReference>
<proteinExistence type="predicted"/>
<organism evidence="2 3">
    <name type="scientific">Halomicronema hongdechloris C2206</name>
    <dbReference type="NCBI Taxonomy" id="1641165"/>
    <lineage>
        <taxon>Bacteria</taxon>
        <taxon>Bacillati</taxon>
        <taxon>Cyanobacteriota</taxon>
        <taxon>Cyanophyceae</taxon>
        <taxon>Nodosilineales</taxon>
        <taxon>Nodosilineaceae</taxon>
        <taxon>Halomicronema</taxon>
    </lineage>
</organism>
<dbReference type="InterPro" id="IPR032854">
    <property type="entry name" value="ALKBH3"/>
</dbReference>
<sequence>MYPGFQCYPLDAHHRLWQGRLPPHLLPNSQQFEHLWTLHPSTYHTIKVYGHTVATPRWEQAYQRAYCYSGVTHAALPVPLTLYPLWRWAQTIIDSRLNGIVLSWYDARLGHYIGKHRDSRQQLIQGAPIVTISLGHPRVLRLRPWRGQGYQDFPLAHGTVCLLPYDTNLAWTHEVPAAKRFPGRRIAMSLRAFADEMSGQ</sequence>
<dbReference type="InterPro" id="IPR037151">
    <property type="entry name" value="AlkB-like_sf"/>
</dbReference>
<dbReference type="PROSITE" id="PS51471">
    <property type="entry name" value="FE2OG_OXY"/>
    <property type="match status" value="1"/>
</dbReference>
<evidence type="ECO:0000259" key="1">
    <source>
        <dbReference type="PROSITE" id="PS51471"/>
    </source>
</evidence>
<dbReference type="OrthoDB" id="509559at2"/>
<dbReference type="SUPFAM" id="SSF51197">
    <property type="entry name" value="Clavaminate synthase-like"/>
    <property type="match status" value="1"/>
</dbReference>
<reference evidence="2 3" key="1">
    <citation type="journal article" date="2016" name="Biochim. Biophys. Acta">
        <title>Characterization of red-shifted phycobilisomes isolated from the chlorophyll f-containing cyanobacterium Halomicronema hongdechloris.</title>
        <authorList>
            <person name="Li Y."/>
            <person name="Lin Y."/>
            <person name="Garvey C.J."/>
            <person name="Birch D."/>
            <person name="Corkery R.W."/>
            <person name="Loughlin P.C."/>
            <person name="Scheer H."/>
            <person name="Willows R.D."/>
            <person name="Chen M."/>
        </authorList>
    </citation>
    <scope>NUCLEOTIDE SEQUENCE [LARGE SCALE GENOMIC DNA]</scope>
    <source>
        <strain evidence="2 3">C2206</strain>
    </source>
</reference>
<dbReference type="InterPro" id="IPR027450">
    <property type="entry name" value="AlkB-like"/>
</dbReference>
<dbReference type="GO" id="GO:0051213">
    <property type="term" value="F:dioxygenase activity"/>
    <property type="evidence" value="ECO:0007669"/>
    <property type="project" value="InterPro"/>
</dbReference>
<name>A0A1Z3HTX8_9CYAN</name>
<keyword evidence="3" id="KW-1185">Reference proteome</keyword>
<protein>
    <recommendedName>
        <fullName evidence="1">Fe2OG dioxygenase domain-containing protein</fullName>
    </recommendedName>
</protein>
<dbReference type="Pfam" id="PF13532">
    <property type="entry name" value="2OG-FeII_Oxy_2"/>
    <property type="match status" value="1"/>
</dbReference>
<evidence type="ECO:0000313" key="2">
    <source>
        <dbReference type="EMBL" id="ASC73778.1"/>
    </source>
</evidence>
<accession>A0A1Z3HTX8</accession>
<dbReference type="EMBL" id="CP021983">
    <property type="protein sequence ID" value="ASC73778.1"/>
    <property type="molecule type" value="Genomic_DNA"/>
</dbReference>
<feature type="domain" description="Fe2OG dioxygenase" evidence="1">
    <location>
        <begin position="96"/>
        <end position="194"/>
    </location>
</feature>
<dbReference type="Proteomes" id="UP000191901">
    <property type="component" value="Chromosome"/>
</dbReference>
<dbReference type="PANTHER" id="PTHR31212">
    <property type="entry name" value="ALPHA-KETOGLUTARATE-DEPENDENT DIOXYGENASE ALKB HOMOLOG 3"/>
    <property type="match status" value="1"/>
</dbReference>
<gene>
    <name evidence="2" type="ORF">XM38_047500</name>
</gene>
<dbReference type="AlphaFoldDB" id="A0A1Z3HTX8"/>
<dbReference type="Gene3D" id="2.60.120.590">
    <property type="entry name" value="Alpha-ketoglutarate-dependent dioxygenase AlkB-like"/>
    <property type="match status" value="1"/>
</dbReference>
<dbReference type="KEGG" id="hhg:XM38_047500"/>
<dbReference type="PANTHER" id="PTHR31212:SF4">
    <property type="entry name" value="ALPHA-KETOGLUTARATE-DEPENDENT DIOXYGENASE ALKB HOMOLOG 3"/>
    <property type="match status" value="1"/>
</dbReference>
<evidence type="ECO:0000313" key="3">
    <source>
        <dbReference type="Proteomes" id="UP000191901"/>
    </source>
</evidence>
<dbReference type="GO" id="GO:0006307">
    <property type="term" value="P:DNA alkylation repair"/>
    <property type="evidence" value="ECO:0007669"/>
    <property type="project" value="InterPro"/>
</dbReference>
<dbReference type="InterPro" id="IPR005123">
    <property type="entry name" value="Oxoglu/Fe-dep_dioxygenase_dom"/>
</dbReference>